<dbReference type="InterPro" id="IPR017853">
    <property type="entry name" value="GH"/>
</dbReference>
<dbReference type="InterPro" id="IPR006046">
    <property type="entry name" value="Alpha_amylase"/>
</dbReference>
<dbReference type="InterPro" id="IPR006048">
    <property type="entry name" value="A-amylase/branching_C"/>
</dbReference>
<dbReference type="SUPFAM" id="SSF51445">
    <property type="entry name" value="(Trans)glycosidases"/>
    <property type="match status" value="1"/>
</dbReference>
<dbReference type="GO" id="GO:0004556">
    <property type="term" value="F:alpha-amylase activity"/>
    <property type="evidence" value="ECO:0007669"/>
    <property type="project" value="UniProtKB-EC"/>
</dbReference>
<dbReference type="PROSITE" id="PS51257">
    <property type="entry name" value="PROKAR_LIPOPROTEIN"/>
    <property type="match status" value="1"/>
</dbReference>
<dbReference type="Gene3D" id="3.20.20.80">
    <property type="entry name" value="Glycosidases"/>
    <property type="match status" value="1"/>
</dbReference>
<dbReference type="Proteomes" id="UP000093501">
    <property type="component" value="Unassembled WGS sequence"/>
</dbReference>
<protein>
    <recommendedName>
        <fullName evidence="5">Alpha-amylase</fullName>
        <ecNumber evidence="4">3.2.1.1</ecNumber>
    </recommendedName>
    <alternativeName>
        <fullName evidence="11">1,4-alpha-D-glucan glucanohydrolase</fullName>
    </alternativeName>
</protein>
<dbReference type="InterPro" id="IPR031319">
    <property type="entry name" value="A-amylase_C"/>
</dbReference>
<dbReference type="EMBL" id="MBQD01000022">
    <property type="protein sequence ID" value="OCL33400.1"/>
    <property type="molecule type" value="Genomic_DNA"/>
</dbReference>
<dbReference type="GO" id="GO:0046872">
    <property type="term" value="F:metal ion binding"/>
    <property type="evidence" value="ECO:0007669"/>
    <property type="project" value="UniProtKB-KW"/>
</dbReference>
<evidence type="ECO:0000256" key="5">
    <source>
        <dbReference type="ARBA" id="ARBA00017303"/>
    </source>
</evidence>
<evidence type="ECO:0000313" key="13">
    <source>
        <dbReference type="EMBL" id="OCL33400.1"/>
    </source>
</evidence>
<comment type="caution">
    <text evidence="13">The sequence shown here is derived from an EMBL/GenBank/DDBJ whole genome shotgun (WGS) entry which is preliminary data.</text>
</comment>
<keyword evidence="10" id="KW-0326">Glycosidase</keyword>
<keyword evidence="9" id="KW-0119">Carbohydrate metabolism</keyword>
<keyword evidence="6" id="KW-0479">Metal-binding</keyword>
<evidence type="ECO:0000256" key="10">
    <source>
        <dbReference type="ARBA" id="ARBA00023295"/>
    </source>
</evidence>
<evidence type="ECO:0000256" key="8">
    <source>
        <dbReference type="ARBA" id="ARBA00022837"/>
    </source>
</evidence>
<evidence type="ECO:0000256" key="1">
    <source>
        <dbReference type="ARBA" id="ARBA00000548"/>
    </source>
</evidence>
<accession>A0A1C0ALA3</accession>
<evidence type="ECO:0000256" key="2">
    <source>
        <dbReference type="ARBA" id="ARBA00001913"/>
    </source>
</evidence>
<evidence type="ECO:0000256" key="9">
    <source>
        <dbReference type="ARBA" id="ARBA00023277"/>
    </source>
</evidence>
<dbReference type="Pfam" id="PF02806">
    <property type="entry name" value="Alpha-amylase_C"/>
    <property type="match status" value="1"/>
</dbReference>
<dbReference type="InterPro" id="IPR013780">
    <property type="entry name" value="Glyco_hydro_b"/>
</dbReference>
<dbReference type="RefSeq" id="WP_068751965.1">
    <property type="nucleotide sequence ID" value="NZ_LR214441.1"/>
</dbReference>
<comment type="cofactor">
    <cofactor evidence="2">
        <name>Ca(2+)</name>
        <dbReference type="ChEBI" id="CHEBI:29108"/>
    </cofactor>
</comment>
<name>A0A1C0ALA3_9ACTN</name>
<comment type="catalytic activity">
    <reaction evidence="1">
        <text>Endohydrolysis of (1-&gt;4)-alpha-D-glucosidic linkages in polysaccharides containing three or more (1-&gt;4)-alpha-linked D-glucose units.</text>
        <dbReference type="EC" id="3.2.1.1"/>
    </reaction>
</comment>
<sequence>MRRPLALLLALPLAVAACSPAGPPAVDTTPTVGVQLFQWPWRSVAKECTDVLGPHGVGFVLLSPAQEHIEGDQWWTSYQPVSYQLESKLGTREEFAQMVEACGDAGVDVIADAVINHMAGIDGGVGVAGTEFEHYEYPGLYGRDDFHTCSLTVSGDIENYLDQQQVQECELVNLADLDTGSDPVRDTIAAYLDDLTSLGVDGFRIDAAKHMSAGDVEAIVGRLQGDPRIISEVIRGSGEPIQPEDYLDAGAVFAFQVAKDLAGIVPGGSVHRAVELRDGEVPSDDAYTFVTNHDTERNGQTLSSKDPDEFRVATALLIGIDYGTPVLYSGYAFSDRDAGPPSSEGRVEDVECAEPSEDPADGAWLCQHRDVLGLAEWAAVVGDAPVANMWREGYAVGWDRGELGLIAVNDSSRPATVRVSTGLPDGEYCDAAGPVAPPTTRDRCAEGGVVVEDGAAELQLPAMGAVALHVNLRAG</sequence>
<dbReference type="EC" id="3.2.1.1" evidence="4"/>
<evidence type="ECO:0000256" key="7">
    <source>
        <dbReference type="ARBA" id="ARBA00022801"/>
    </source>
</evidence>
<gene>
    <name evidence="13" type="ORF">BCR15_06160</name>
</gene>
<reference evidence="14" key="1">
    <citation type="submission" date="2016-07" db="EMBL/GenBank/DDBJ databases">
        <authorList>
            <person name="Florea S."/>
            <person name="Webb J.S."/>
            <person name="Jaromczyk J."/>
            <person name="Schardl C.L."/>
        </authorList>
    </citation>
    <scope>NUCLEOTIDE SEQUENCE [LARGE SCALE GENOMIC DNA]</scope>
    <source>
        <strain evidence="14">IPBSL-7</strain>
    </source>
</reference>
<dbReference type="SMART" id="SM00632">
    <property type="entry name" value="Aamy_C"/>
    <property type="match status" value="1"/>
</dbReference>
<dbReference type="CDD" id="cd11317">
    <property type="entry name" value="AmyAc_bac_euk_AmyA"/>
    <property type="match status" value="1"/>
</dbReference>
<keyword evidence="8" id="KW-0106">Calcium</keyword>
<evidence type="ECO:0000256" key="3">
    <source>
        <dbReference type="ARBA" id="ARBA00008061"/>
    </source>
</evidence>
<dbReference type="InterPro" id="IPR006047">
    <property type="entry name" value="GH13_cat_dom"/>
</dbReference>
<evidence type="ECO:0000256" key="4">
    <source>
        <dbReference type="ARBA" id="ARBA00012595"/>
    </source>
</evidence>
<organism evidence="13 14">
    <name type="scientific">Tessaracoccus lapidicaptus</name>
    <dbReference type="NCBI Taxonomy" id="1427523"/>
    <lineage>
        <taxon>Bacteria</taxon>
        <taxon>Bacillati</taxon>
        <taxon>Actinomycetota</taxon>
        <taxon>Actinomycetes</taxon>
        <taxon>Propionibacteriales</taxon>
        <taxon>Propionibacteriaceae</taxon>
        <taxon>Tessaracoccus</taxon>
    </lineage>
</organism>
<dbReference type="GO" id="GO:0005975">
    <property type="term" value="P:carbohydrate metabolic process"/>
    <property type="evidence" value="ECO:0007669"/>
    <property type="project" value="InterPro"/>
</dbReference>
<dbReference type="PRINTS" id="PR00110">
    <property type="entry name" value="ALPHAAMYLASE"/>
</dbReference>
<dbReference type="Gene3D" id="2.60.40.1180">
    <property type="entry name" value="Golgi alpha-mannosidase II"/>
    <property type="match status" value="1"/>
</dbReference>
<keyword evidence="14" id="KW-1185">Reference proteome</keyword>
<evidence type="ECO:0000256" key="6">
    <source>
        <dbReference type="ARBA" id="ARBA00022723"/>
    </source>
</evidence>
<dbReference type="SMART" id="SM00642">
    <property type="entry name" value="Aamy"/>
    <property type="match status" value="1"/>
</dbReference>
<evidence type="ECO:0000256" key="11">
    <source>
        <dbReference type="ARBA" id="ARBA00030238"/>
    </source>
</evidence>
<proteinExistence type="inferred from homology"/>
<dbReference type="PANTHER" id="PTHR43447">
    <property type="entry name" value="ALPHA-AMYLASE"/>
    <property type="match status" value="1"/>
</dbReference>
<keyword evidence="7" id="KW-0378">Hydrolase</keyword>
<evidence type="ECO:0000313" key="14">
    <source>
        <dbReference type="Proteomes" id="UP000093501"/>
    </source>
</evidence>
<comment type="similarity">
    <text evidence="3 12">Belongs to the glycosyl hydrolase 13 family.</text>
</comment>
<dbReference type="SUPFAM" id="SSF51011">
    <property type="entry name" value="Glycosyl hydrolase domain"/>
    <property type="match status" value="1"/>
</dbReference>
<dbReference type="AlphaFoldDB" id="A0A1C0ALA3"/>
<evidence type="ECO:0000256" key="12">
    <source>
        <dbReference type="RuleBase" id="RU003615"/>
    </source>
</evidence>